<dbReference type="EMBL" id="BGZK01000686">
    <property type="protein sequence ID" value="GBP56157.1"/>
    <property type="molecule type" value="Genomic_DNA"/>
</dbReference>
<comment type="caution">
    <text evidence="1">The sequence shown here is derived from an EMBL/GenBank/DDBJ whole genome shotgun (WGS) entry which is preliminary data.</text>
</comment>
<dbReference type="Proteomes" id="UP000299102">
    <property type="component" value="Unassembled WGS sequence"/>
</dbReference>
<accession>A0A4C1X1G3</accession>
<dbReference type="AlphaFoldDB" id="A0A4C1X1G3"/>
<sequence length="95" mass="11094">MRILLSKDNQNATYFLKRLGSEVPASVDRNFQGDSKSGEPLIDESLCHRYCFSVWSSKRFQPLRETQGLSRQGYICSRVGYRKWSSDIYGCQFLW</sequence>
<reference evidence="1 2" key="1">
    <citation type="journal article" date="2019" name="Commun. Biol.">
        <title>The bagworm genome reveals a unique fibroin gene that provides high tensile strength.</title>
        <authorList>
            <person name="Kono N."/>
            <person name="Nakamura H."/>
            <person name="Ohtoshi R."/>
            <person name="Tomita M."/>
            <person name="Numata K."/>
            <person name="Arakawa K."/>
        </authorList>
    </citation>
    <scope>NUCLEOTIDE SEQUENCE [LARGE SCALE GENOMIC DNA]</scope>
</reference>
<evidence type="ECO:0000313" key="1">
    <source>
        <dbReference type="EMBL" id="GBP56157.1"/>
    </source>
</evidence>
<name>A0A4C1X1G3_EUMVA</name>
<proteinExistence type="predicted"/>
<protein>
    <submittedName>
        <fullName evidence="1">Uncharacterized protein</fullName>
    </submittedName>
</protein>
<gene>
    <name evidence="1" type="ORF">EVAR_23596_1</name>
</gene>
<evidence type="ECO:0000313" key="2">
    <source>
        <dbReference type="Proteomes" id="UP000299102"/>
    </source>
</evidence>
<keyword evidence="2" id="KW-1185">Reference proteome</keyword>
<organism evidence="1 2">
    <name type="scientific">Eumeta variegata</name>
    <name type="common">Bagworm moth</name>
    <name type="synonym">Eumeta japonica</name>
    <dbReference type="NCBI Taxonomy" id="151549"/>
    <lineage>
        <taxon>Eukaryota</taxon>
        <taxon>Metazoa</taxon>
        <taxon>Ecdysozoa</taxon>
        <taxon>Arthropoda</taxon>
        <taxon>Hexapoda</taxon>
        <taxon>Insecta</taxon>
        <taxon>Pterygota</taxon>
        <taxon>Neoptera</taxon>
        <taxon>Endopterygota</taxon>
        <taxon>Lepidoptera</taxon>
        <taxon>Glossata</taxon>
        <taxon>Ditrysia</taxon>
        <taxon>Tineoidea</taxon>
        <taxon>Psychidae</taxon>
        <taxon>Oiketicinae</taxon>
        <taxon>Eumeta</taxon>
    </lineage>
</organism>